<reference evidence="2" key="1">
    <citation type="submission" date="2023-03" db="EMBL/GenBank/DDBJ databases">
        <title>Massive genome expansion in bonnet fungi (Mycena s.s.) driven by repeated elements and novel gene families across ecological guilds.</title>
        <authorList>
            <consortium name="Lawrence Berkeley National Laboratory"/>
            <person name="Harder C.B."/>
            <person name="Miyauchi S."/>
            <person name="Viragh M."/>
            <person name="Kuo A."/>
            <person name="Thoen E."/>
            <person name="Andreopoulos B."/>
            <person name="Lu D."/>
            <person name="Skrede I."/>
            <person name="Drula E."/>
            <person name="Henrissat B."/>
            <person name="Morin E."/>
            <person name="Kohler A."/>
            <person name="Barry K."/>
            <person name="LaButti K."/>
            <person name="Morin E."/>
            <person name="Salamov A."/>
            <person name="Lipzen A."/>
            <person name="Mereny Z."/>
            <person name="Hegedus B."/>
            <person name="Baldrian P."/>
            <person name="Stursova M."/>
            <person name="Weitz H."/>
            <person name="Taylor A."/>
            <person name="Grigoriev I.V."/>
            <person name="Nagy L.G."/>
            <person name="Martin F."/>
            <person name="Kauserud H."/>
        </authorList>
    </citation>
    <scope>NUCLEOTIDE SEQUENCE</scope>
    <source>
        <strain evidence="2">CBHHK200</strain>
    </source>
</reference>
<feature type="region of interest" description="Disordered" evidence="1">
    <location>
        <begin position="60"/>
        <end position="87"/>
    </location>
</feature>
<sequence length="291" mass="31797">MPVLCIPPFSIPRSFASLSVTSLVAIQQEIISIAPAAIPAGVPLNIPRLREARSLSEIASEPDIPMEIDEEPSSPTDQEPGAEQGSVRHCDFCSTPLDANNRRFFRCAGCDSGPTLLCEACCFEIHLCHRNHEVQEWNRSLGNWVTGNMDTLLLGVRIAVHCGNCCVQLAEAGRGIPIGAVHCRHCDTGVLCCECCTEAHACMPLHHLQAWTGNEWELTTLRDIGFVYQMGHGGNPCEAPTTQISSLMVISDKSVPGQWLQIRRNGWFASALKHAGACVTFRVWPDVDLLD</sequence>
<organism evidence="2 3">
    <name type="scientific">Mycena alexandri</name>
    <dbReference type="NCBI Taxonomy" id="1745969"/>
    <lineage>
        <taxon>Eukaryota</taxon>
        <taxon>Fungi</taxon>
        <taxon>Dikarya</taxon>
        <taxon>Basidiomycota</taxon>
        <taxon>Agaricomycotina</taxon>
        <taxon>Agaricomycetes</taxon>
        <taxon>Agaricomycetidae</taxon>
        <taxon>Agaricales</taxon>
        <taxon>Marasmiineae</taxon>
        <taxon>Mycenaceae</taxon>
        <taxon>Mycena</taxon>
    </lineage>
</organism>
<evidence type="ECO:0000313" key="3">
    <source>
        <dbReference type="Proteomes" id="UP001218188"/>
    </source>
</evidence>
<evidence type="ECO:0000256" key="1">
    <source>
        <dbReference type="SAM" id="MobiDB-lite"/>
    </source>
</evidence>
<evidence type="ECO:0000313" key="2">
    <source>
        <dbReference type="EMBL" id="KAJ7022479.1"/>
    </source>
</evidence>
<protein>
    <submittedName>
        <fullName evidence="2">Uncharacterized protein</fullName>
    </submittedName>
</protein>
<comment type="caution">
    <text evidence="2">The sequence shown here is derived from an EMBL/GenBank/DDBJ whole genome shotgun (WGS) entry which is preliminary data.</text>
</comment>
<accession>A0AAD6WVD1</accession>
<keyword evidence="3" id="KW-1185">Reference proteome</keyword>
<gene>
    <name evidence="2" type="ORF">C8F04DRAFT_1272589</name>
</gene>
<dbReference type="Proteomes" id="UP001218188">
    <property type="component" value="Unassembled WGS sequence"/>
</dbReference>
<dbReference type="EMBL" id="JARJCM010000209">
    <property type="protein sequence ID" value="KAJ7022479.1"/>
    <property type="molecule type" value="Genomic_DNA"/>
</dbReference>
<proteinExistence type="predicted"/>
<dbReference type="AlphaFoldDB" id="A0AAD6WVD1"/>
<name>A0AAD6WVD1_9AGAR</name>